<gene>
    <name evidence="2" type="ORF">EDL80_04040</name>
</gene>
<accession>A0AAE6QAH4</accession>
<evidence type="ECO:0000313" key="3">
    <source>
        <dbReference type="Proteomes" id="UP000422822"/>
    </source>
</evidence>
<name>A0AAE6QAH4_EHRRU</name>
<keyword evidence="1" id="KW-0812">Transmembrane</keyword>
<evidence type="ECO:0000256" key="1">
    <source>
        <dbReference type="SAM" id="Phobius"/>
    </source>
</evidence>
<evidence type="ECO:0000313" key="2">
    <source>
        <dbReference type="EMBL" id="QGR03709.1"/>
    </source>
</evidence>
<proteinExistence type="predicted"/>
<dbReference type="EMBL" id="CP033455">
    <property type="protein sequence ID" value="QGR03709.1"/>
    <property type="molecule type" value="Genomic_DNA"/>
</dbReference>
<dbReference type="RefSeq" id="WP_158406895.1">
    <property type="nucleotide sequence ID" value="NZ_CP033454.1"/>
</dbReference>
<organism evidence="2 3">
    <name type="scientific">Ehrlichia ruminantium</name>
    <name type="common">heartwater rickettsia</name>
    <name type="synonym">Cowdria ruminantium</name>
    <dbReference type="NCBI Taxonomy" id="779"/>
    <lineage>
        <taxon>Bacteria</taxon>
        <taxon>Pseudomonadati</taxon>
        <taxon>Pseudomonadota</taxon>
        <taxon>Alphaproteobacteria</taxon>
        <taxon>Rickettsiales</taxon>
        <taxon>Anaplasmataceae</taxon>
        <taxon>Ehrlichia</taxon>
    </lineage>
</organism>
<dbReference type="AlphaFoldDB" id="A0AAE6QAH4"/>
<protein>
    <submittedName>
        <fullName evidence="2">Uncharacterized protein</fullName>
    </submittedName>
</protein>
<feature type="transmembrane region" description="Helical" evidence="1">
    <location>
        <begin position="39"/>
        <end position="58"/>
    </location>
</feature>
<keyword evidence="1" id="KW-1133">Transmembrane helix</keyword>
<reference evidence="2 3" key="1">
    <citation type="submission" date="2018-10" db="EMBL/GenBank/DDBJ databases">
        <title>Propagation and draft genome sequences of three atypical Erhlichia ruminantium isolates.</title>
        <authorList>
            <person name="Liebenberg J."/>
            <person name="Steyn H."/>
            <person name="Josemans A."/>
            <person name="Zweygarth E."/>
        </authorList>
    </citation>
    <scope>NUCLEOTIDE SEQUENCE [LARGE SCALE GENOMIC DNA]</scope>
    <source>
        <strain evidence="2 3">Omatjenne</strain>
    </source>
</reference>
<keyword evidence="1" id="KW-0472">Membrane</keyword>
<dbReference type="Proteomes" id="UP000422822">
    <property type="component" value="Chromosome"/>
</dbReference>
<keyword evidence="3" id="KW-1185">Reference proteome</keyword>
<sequence length="182" mass="20208">MYEYITNITSYGNDTFESLFNTTTNTTASAEGSSNVSKILVPTAIALLGTAAVLGTMVSRRIKRWIQGSSDIETYDISPGNDESGNLVEIRSENNDESQNRTKYSNGYTYRGLRVILESTSSNEDVSQPNTSEVQHTNTQESLYRNYVVSNHGTEDIDDEQAFSLSDVRLVFPSINNKQAHN</sequence>